<dbReference type="RefSeq" id="YP_009469668.1">
    <property type="nucleotide sequence ID" value="NC_037200.1"/>
</dbReference>
<keyword evidence="9 12" id="KW-0406">Ion transport</keyword>
<proteinExistence type="inferred from homology"/>
<gene>
    <name evidence="13" type="primary">ATP8</name>
</gene>
<geneLocation type="mitochondrion" evidence="13"/>
<evidence type="ECO:0000256" key="1">
    <source>
        <dbReference type="ARBA" id="ARBA00004304"/>
    </source>
</evidence>
<dbReference type="GeneID" id="36276931"/>
<keyword evidence="10 12" id="KW-0496">Mitochondrion</keyword>
<comment type="subcellular location">
    <subcellularLocation>
        <location evidence="1 12">Mitochondrion membrane</location>
        <topology evidence="1 12">Single-pass membrane protein</topology>
    </subcellularLocation>
</comment>
<keyword evidence="8" id="KW-1133">Transmembrane helix</keyword>
<protein>
    <recommendedName>
        <fullName evidence="12">ATP synthase complex subunit 8</fullName>
    </recommendedName>
</protein>
<dbReference type="GO" id="GO:0015078">
    <property type="term" value="F:proton transmembrane transporter activity"/>
    <property type="evidence" value="ECO:0007669"/>
    <property type="project" value="InterPro"/>
</dbReference>
<evidence type="ECO:0000256" key="5">
    <source>
        <dbReference type="ARBA" id="ARBA00022547"/>
    </source>
</evidence>
<accession>A0A343UM99</accession>
<comment type="subunit">
    <text evidence="3">F-type ATPases have 2 components, CF(1) - the catalytic core - and CF(0) - the membrane proton channel.</text>
</comment>
<evidence type="ECO:0000256" key="6">
    <source>
        <dbReference type="ARBA" id="ARBA00022692"/>
    </source>
</evidence>
<keyword evidence="4 12" id="KW-0813">Transport</keyword>
<dbReference type="GO" id="GO:0015986">
    <property type="term" value="P:proton motive force-driven ATP synthesis"/>
    <property type="evidence" value="ECO:0007669"/>
    <property type="project" value="InterPro"/>
</dbReference>
<dbReference type="GO" id="GO:0031966">
    <property type="term" value="C:mitochondrial membrane"/>
    <property type="evidence" value="ECO:0007669"/>
    <property type="project" value="UniProtKB-SubCell"/>
</dbReference>
<evidence type="ECO:0000256" key="12">
    <source>
        <dbReference type="RuleBase" id="RU003661"/>
    </source>
</evidence>
<evidence type="ECO:0000256" key="11">
    <source>
        <dbReference type="ARBA" id="ARBA00023136"/>
    </source>
</evidence>
<dbReference type="Pfam" id="PF00895">
    <property type="entry name" value="ATP-synt_8"/>
    <property type="match status" value="1"/>
</dbReference>
<evidence type="ECO:0000256" key="8">
    <source>
        <dbReference type="ARBA" id="ARBA00022989"/>
    </source>
</evidence>
<dbReference type="AlphaFoldDB" id="A0A343UM99"/>
<dbReference type="InterPro" id="IPR001421">
    <property type="entry name" value="ATP8_metazoa"/>
</dbReference>
<keyword evidence="11" id="KW-0472">Membrane</keyword>
<dbReference type="CTD" id="4509"/>
<evidence type="ECO:0000256" key="10">
    <source>
        <dbReference type="ARBA" id="ARBA00023128"/>
    </source>
</evidence>
<keyword evidence="7 12" id="KW-0375">Hydrogen ion transport</keyword>
<keyword evidence="5 12" id="KW-0138">CF(0)</keyword>
<dbReference type="EMBL" id="MG457037">
    <property type="protein sequence ID" value="AVE15399.1"/>
    <property type="molecule type" value="Genomic_DNA"/>
</dbReference>
<organism evidence="13">
    <name type="scientific">Dermestes maculatus</name>
    <name type="common">common hide beetle</name>
    <dbReference type="NCBI Taxonomy" id="473951"/>
    <lineage>
        <taxon>Eukaryota</taxon>
        <taxon>Metazoa</taxon>
        <taxon>Ecdysozoa</taxon>
        <taxon>Arthropoda</taxon>
        <taxon>Hexapoda</taxon>
        <taxon>Insecta</taxon>
        <taxon>Pterygota</taxon>
        <taxon>Neoptera</taxon>
        <taxon>Endopterygota</taxon>
        <taxon>Coleoptera</taxon>
        <taxon>Polyphaga</taxon>
        <taxon>Bostrichiformia</taxon>
        <taxon>Dermestidae</taxon>
        <taxon>Dermestinae</taxon>
        <taxon>Dermestes</taxon>
    </lineage>
</organism>
<comment type="similarity">
    <text evidence="2 12">Belongs to the ATPase protein 8 family.</text>
</comment>
<dbReference type="GO" id="GO:0045259">
    <property type="term" value="C:proton-transporting ATP synthase complex"/>
    <property type="evidence" value="ECO:0007669"/>
    <property type="project" value="UniProtKB-KW"/>
</dbReference>
<evidence type="ECO:0000256" key="7">
    <source>
        <dbReference type="ARBA" id="ARBA00022781"/>
    </source>
</evidence>
<evidence type="ECO:0000256" key="4">
    <source>
        <dbReference type="ARBA" id="ARBA00022448"/>
    </source>
</evidence>
<evidence type="ECO:0000256" key="9">
    <source>
        <dbReference type="ARBA" id="ARBA00023065"/>
    </source>
</evidence>
<evidence type="ECO:0000313" key="13">
    <source>
        <dbReference type="EMBL" id="AVE15399.1"/>
    </source>
</evidence>
<evidence type="ECO:0000256" key="3">
    <source>
        <dbReference type="ARBA" id="ARBA00011291"/>
    </source>
</evidence>
<name>A0A343UM99_9COLE</name>
<reference evidence="13" key="1">
    <citation type="journal article" date="2017" name="Mitochondrial DNA Part B Resour">
        <title>Complete mitogenome and phylogenetic analysis of hide beetle Dermestes maculatus (Insecta, Coleoptera, Dermestidae).</title>
        <authorList>
            <person name="Karagozlu M.Z."/>
            <person name="Park S.H."/>
            <person name="Shin S.-E."/>
            <person name="Kim C.-B."/>
        </authorList>
    </citation>
    <scope>NUCLEOTIDE SEQUENCE</scope>
</reference>
<sequence length="51" mass="6229">MPQMAPMNWLTLFFFFTITFLILNSMNFFQTNYSSKTSSIKKKLNKINWKW</sequence>
<evidence type="ECO:0000256" key="2">
    <source>
        <dbReference type="ARBA" id="ARBA00008892"/>
    </source>
</evidence>
<keyword evidence="6 12" id="KW-0812">Transmembrane</keyword>